<keyword evidence="6 7" id="KW-0472">Membrane</keyword>
<dbReference type="AlphaFoldDB" id="A0A7W7Y445"/>
<protein>
    <submittedName>
        <fullName evidence="9">Chemotaxis protein MotB</fullName>
    </submittedName>
</protein>
<keyword evidence="4" id="KW-0812">Transmembrane</keyword>
<dbReference type="Proteomes" id="UP000528322">
    <property type="component" value="Unassembled WGS sequence"/>
</dbReference>
<dbReference type="PROSITE" id="PS51123">
    <property type="entry name" value="OMPA_2"/>
    <property type="match status" value="1"/>
</dbReference>
<evidence type="ECO:0000256" key="6">
    <source>
        <dbReference type="ARBA" id="ARBA00023136"/>
    </source>
</evidence>
<dbReference type="PANTHER" id="PTHR30329">
    <property type="entry name" value="STATOR ELEMENT OF FLAGELLAR MOTOR COMPLEX"/>
    <property type="match status" value="1"/>
</dbReference>
<comment type="similarity">
    <text evidence="2">Belongs to the MotB family.</text>
</comment>
<comment type="caution">
    <text evidence="9">The sequence shown here is derived from an EMBL/GenBank/DDBJ whole genome shotgun (WGS) entry which is preliminary data.</text>
</comment>
<sequence length="253" mass="28557">MKKKNKRQRKSSTPSAPFFLVTFSDLAILLLTFFILLLSMATLDKIKIVQSLGTLRDSLGVLNLGRQTEVSPVPVMVTAQMQEIEQVMMEEVTDAVQALTEAAGLEEQIEVEVEADGEGIRVTLAEELLFDRGRAEIKPAAFPILDQLATIIHQSNRNIRVEGHTDNVPVPTSRYATNWELSTARAVNVVKYFVQPRNLDPRKFVAAGYGEFKPKVPNITETNRTKNRRVEIFFEALDEESDEMREIQELLQP</sequence>
<dbReference type="RefSeq" id="WP_183730864.1">
    <property type="nucleotide sequence ID" value="NZ_JACHID010000005.1"/>
</dbReference>
<dbReference type="InterPro" id="IPR036737">
    <property type="entry name" value="OmpA-like_sf"/>
</dbReference>
<dbReference type="Pfam" id="PF13677">
    <property type="entry name" value="MotB_plug"/>
    <property type="match status" value="1"/>
</dbReference>
<dbReference type="SUPFAM" id="SSF103088">
    <property type="entry name" value="OmpA-like"/>
    <property type="match status" value="1"/>
</dbReference>
<comment type="subcellular location">
    <subcellularLocation>
        <location evidence="1">Cell membrane</location>
        <topology evidence="1">Single-pass membrane protein</topology>
    </subcellularLocation>
</comment>
<feature type="domain" description="OmpA-like" evidence="8">
    <location>
        <begin position="117"/>
        <end position="238"/>
    </location>
</feature>
<dbReference type="CDD" id="cd07185">
    <property type="entry name" value="OmpA_C-like"/>
    <property type="match status" value="1"/>
</dbReference>
<dbReference type="PANTHER" id="PTHR30329:SF21">
    <property type="entry name" value="LIPOPROTEIN YIAD-RELATED"/>
    <property type="match status" value="1"/>
</dbReference>
<dbReference type="GO" id="GO:0005886">
    <property type="term" value="C:plasma membrane"/>
    <property type="evidence" value="ECO:0007669"/>
    <property type="project" value="UniProtKB-SubCell"/>
</dbReference>
<keyword evidence="3" id="KW-1003">Cell membrane</keyword>
<dbReference type="Gene3D" id="3.30.1330.60">
    <property type="entry name" value="OmpA-like domain"/>
    <property type="match status" value="1"/>
</dbReference>
<keyword evidence="5" id="KW-1133">Transmembrane helix</keyword>
<evidence type="ECO:0000256" key="7">
    <source>
        <dbReference type="PROSITE-ProRule" id="PRU00473"/>
    </source>
</evidence>
<dbReference type="EMBL" id="JACHID010000005">
    <property type="protein sequence ID" value="MBB5021697.1"/>
    <property type="molecule type" value="Genomic_DNA"/>
</dbReference>
<gene>
    <name evidence="9" type="ORF">HNR37_001010</name>
</gene>
<dbReference type="InterPro" id="IPR006665">
    <property type="entry name" value="OmpA-like"/>
</dbReference>
<evidence type="ECO:0000256" key="4">
    <source>
        <dbReference type="ARBA" id="ARBA00022692"/>
    </source>
</evidence>
<accession>A0A7W7Y445</accession>
<evidence type="ECO:0000256" key="2">
    <source>
        <dbReference type="ARBA" id="ARBA00008914"/>
    </source>
</evidence>
<evidence type="ECO:0000313" key="10">
    <source>
        <dbReference type="Proteomes" id="UP000528322"/>
    </source>
</evidence>
<reference evidence="9 10" key="1">
    <citation type="submission" date="2020-08" db="EMBL/GenBank/DDBJ databases">
        <title>Genomic Encyclopedia of Type Strains, Phase IV (KMG-IV): sequencing the most valuable type-strain genomes for metagenomic binning, comparative biology and taxonomic classification.</title>
        <authorList>
            <person name="Goeker M."/>
        </authorList>
    </citation>
    <scope>NUCLEOTIDE SEQUENCE [LARGE SCALE GENOMIC DNA]</scope>
    <source>
        <strain evidence="9 10">DSM 22071</strain>
    </source>
</reference>
<evidence type="ECO:0000256" key="1">
    <source>
        <dbReference type="ARBA" id="ARBA00004162"/>
    </source>
</evidence>
<organism evidence="9 10">
    <name type="scientific">Desulfurispira natronophila</name>
    <dbReference type="NCBI Taxonomy" id="682562"/>
    <lineage>
        <taxon>Bacteria</taxon>
        <taxon>Pseudomonadati</taxon>
        <taxon>Chrysiogenota</taxon>
        <taxon>Chrysiogenia</taxon>
        <taxon>Chrysiogenales</taxon>
        <taxon>Chrysiogenaceae</taxon>
        <taxon>Desulfurispira</taxon>
    </lineage>
</organism>
<evidence type="ECO:0000256" key="3">
    <source>
        <dbReference type="ARBA" id="ARBA00022475"/>
    </source>
</evidence>
<evidence type="ECO:0000256" key="5">
    <source>
        <dbReference type="ARBA" id="ARBA00022989"/>
    </source>
</evidence>
<evidence type="ECO:0000259" key="8">
    <source>
        <dbReference type="PROSITE" id="PS51123"/>
    </source>
</evidence>
<dbReference type="InterPro" id="IPR050330">
    <property type="entry name" value="Bact_OuterMem_StrucFunc"/>
</dbReference>
<dbReference type="InterPro" id="IPR025713">
    <property type="entry name" value="MotB-like_N_dom"/>
</dbReference>
<name>A0A7W7Y445_9BACT</name>
<dbReference type="Pfam" id="PF00691">
    <property type="entry name" value="OmpA"/>
    <property type="match status" value="1"/>
</dbReference>
<evidence type="ECO:0000313" key="9">
    <source>
        <dbReference type="EMBL" id="MBB5021697.1"/>
    </source>
</evidence>
<keyword evidence="10" id="KW-1185">Reference proteome</keyword>
<proteinExistence type="inferred from homology"/>